<dbReference type="PROSITE" id="PS50994">
    <property type="entry name" value="INTEGRASE"/>
    <property type="match status" value="1"/>
</dbReference>
<dbReference type="GO" id="GO:0006310">
    <property type="term" value="P:DNA recombination"/>
    <property type="evidence" value="ECO:0007669"/>
    <property type="project" value="UniProtKB-KW"/>
</dbReference>
<dbReference type="GO" id="GO:0003964">
    <property type="term" value="F:RNA-directed DNA polymerase activity"/>
    <property type="evidence" value="ECO:0007669"/>
    <property type="project" value="UniProtKB-KW"/>
</dbReference>
<dbReference type="CDD" id="cd09274">
    <property type="entry name" value="RNase_HI_RT_Ty3"/>
    <property type="match status" value="1"/>
</dbReference>
<dbReference type="PANTHER" id="PTHR37984">
    <property type="entry name" value="PROTEIN CBG26694"/>
    <property type="match status" value="1"/>
</dbReference>
<keyword evidence="14" id="KW-0233">DNA recombination</keyword>
<evidence type="ECO:0000256" key="7">
    <source>
        <dbReference type="ARBA" id="ARBA00022759"/>
    </source>
</evidence>
<dbReference type="InterPro" id="IPR005162">
    <property type="entry name" value="Retrotrans_gag_dom"/>
</dbReference>
<keyword evidence="3" id="KW-0548">Nucleotidyltransferase</keyword>
<dbReference type="Pfam" id="PF24626">
    <property type="entry name" value="SH3_Tf2-1"/>
    <property type="match status" value="1"/>
</dbReference>
<dbReference type="PANTHER" id="PTHR37984:SF5">
    <property type="entry name" value="PROTEIN NYNRIN-LIKE"/>
    <property type="match status" value="1"/>
</dbReference>
<dbReference type="InterPro" id="IPR041588">
    <property type="entry name" value="Integrase_H2C2"/>
</dbReference>
<dbReference type="InterPro" id="IPR001584">
    <property type="entry name" value="Integrase_cat-core"/>
</dbReference>
<dbReference type="Pfam" id="PF03732">
    <property type="entry name" value="Retrotrans_gag"/>
    <property type="match status" value="1"/>
</dbReference>
<evidence type="ECO:0000256" key="2">
    <source>
        <dbReference type="ARBA" id="ARBA00022679"/>
    </source>
</evidence>
<evidence type="ECO:0000313" key="17">
    <source>
        <dbReference type="EMBL" id="GFY97287.1"/>
    </source>
</evidence>
<dbReference type="Gene3D" id="3.10.10.10">
    <property type="entry name" value="HIV Type 1 Reverse Transcriptase, subunit A, domain 1"/>
    <property type="match status" value="1"/>
</dbReference>
<dbReference type="InterPro" id="IPR036397">
    <property type="entry name" value="RNaseH_sf"/>
</dbReference>
<gene>
    <name evidence="17" type="ORF">Acr_11g0015930</name>
</gene>
<accession>A0A7J0FH98</accession>
<dbReference type="Pfam" id="PF00385">
    <property type="entry name" value="Chromo"/>
    <property type="match status" value="1"/>
</dbReference>
<dbReference type="InterPro" id="IPR016197">
    <property type="entry name" value="Chromo-like_dom_sf"/>
</dbReference>
<keyword evidence="18" id="KW-1185">Reference proteome</keyword>
<name>A0A7J0FH98_9ERIC</name>
<keyword evidence="5" id="KW-0479">Metal-binding</keyword>
<dbReference type="InterPro" id="IPR023780">
    <property type="entry name" value="Chromo_domain"/>
</dbReference>
<dbReference type="InterPro" id="IPR012337">
    <property type="entry name" value="RNaseH-like_sf"/>
</dbReference>
<evidence type="ECO:0000256" key="3">
    <source>
        <dbReference type="ARBA" id="ARBA00022695"/>
    </source>
</evidence>
<keyword evidence="2" id="KW-0808">Transferase</keyword>
<dbReference type="SUPFAM" id="SSF56672">
    <property type="entry name" value="DNA/RNA polymerases"/>
    <property type="match status" value="1"/>
</dbReference>
<evidence type="ECO:0000256" key="10">
    <source>
        <dbReference type="ARBA" id="ARBA00022908"/>
    </source>
</evidence>
<keyword evidence="1" id="KW-0645">Protease</keyword>
<dbReference type="InterPro" id="IPR041373">
    <property type="entry name" value="RT_RNaseH"/>
</dbReference>
<evidence type="ECO:0000256" key="12">
    <source>
        <dbReference type="ARBA" id="ARBA00022932"/>
    </source>
</evidence>
<dbReference type="OrthoDB" id="5554229at2759"/>
<dbReference type="GO" id="GO:0004519">
    <property type="term" value="F:endonuclease activity"/>
    <property type="evidence" value="ECO:0007669"/>
    <property type="project" value="UniProtKB-KW"/>
</dbReference>
<dbReference type="PROSITE" id="PS50013">
    <property type="entry name" value="CHROMO_2"/>
    <property type="match status" value="1"/>
</dbReference>
<feature type="domain" description="Chromo" evidence="15">
    <location>
        <begin position="1044"/>
        <end position="1102"/>
    </location>
</feature>
<dbReference type="FunFam" id="3.30.420.10:FF:000032">
    <property type="entry name" value="Retrovirus-related Pol polyprotein from transposon 297-like Protein"/>
    <property type="match status" value="1"/>
</dbReference>
<keyword evidence="6" id="KW-0064">Aspartyl protease</keyword>
<dbReference type="GO" id="GO:0015074">
    <property type="term" value="P:DNA integration"/>
    <property type="evidence" value="ECO:0007669"/>
    <property type="project" value="UniProtKB-KW"/>
</dbReference>
<proteinExistence type="predicted"/>
<evidence type="ECO:0000256" key="4">
    <source>
        <dbReference type="ARBA" id="ARBA00022722"/>
    </source>
</evidence>
<keyword evidence="10" id="KW-0229">DNA integration</keyword>
<dbReference type="InterPro" id="IPR050951">
    <property type="entry name" value="Retrovirus_Pol_polyprotein"/>
</dbReference>
<keyword evidence="12" id="KW-0239">DNA-directed DNA polymerase</keyword>
<dbReference type="InterPro" id="IPR056924">
    <property type="entry name" value="SH3_Tf2-1"/>
</dbReference>
<evidence type="ECO:0000256" key="9">
    <source>
        <dbReference type="ARBA" id="ARBA00022842"/>
    </source>
</evidence>
<evidence type="ECO:0008006" key="19">
    <source>
        <dbReference type="Google" id="ProtNLM"/>
    </source>
</evidence>
<organism evidence="17 18">
    <name type="scientific">Actinidia rufa</name>
    <dbReference type="NCBI Taxonomy" id="165716"/>
    <lineage>
        <taxon>Eukaryota</taxon>
        <taxon>Viridiplantae</taxon>
        <taxon>Streptophyta</taxon>
        <taxon>Embryophyta</taxon>
        <taxon>Tracheophyta</taxon>
        <taxon>Spermatophyta</taxon>
        <taxon>Magnoliopsida</taxon>
        <taxon>eudicotyledons</taxon>
        <taxon>Gunneridae</taxon>
        <taxon>Pentapetalae</taxon>
        <taxon>asterids</taxon>
        <taxon>Ericales</taxon>
        <taxon>Actinidiaceae</taxon>
        <taxon>Actinidia</taxon>
    </lineage>
</organism>
<evidence type="ECO:0000256" key="14">
    <source>
        <dbReference type="ARBA" id="ARBA00023172"/>
    </source>
</evidence>
<keyword evidence="7" id="KW-0255">Endonuclease</keyword>
<evidence type="ECO:0000256" key="6">
    <source>
        <dbReference type="ARBA" id="ARBA00022750"/>
    </source>
</evidence>
<dbReference type="Pfam" id="PF17921">
    <property type="entry name" value="Integrase_H2C2"/>
    <property type="match status" value="1"/>
</dbReference>
<protein>
    <recommendedName>
        <fullName evidence="19">Integrase catalytic domain-containing protein</fullName>
    </recommendedName>
</protein>
<dbReference type="InterPro" id="IPR043502">
    <property type="entry name" value="DNA/RNA_pol_sf"/>
</dbReference>
<dbReference type="GO" id="GO:0003677">
    <property type="term" value="F:DNA binding"/>
    <property type="evidence" value="ECO:0007669"/>
    <property type="project" value="UniProtKB-KW"/>
</dbReference>
<dbReference type="SUPFAM" id="SSF54160">
    <property type="entry name" value="Chromo domain-like"/>
    <property type="match status" value="1"/>
</dbReference>
<dbReference type="Gene3D" id="3.30.420.10">
    <property type="entry name" value="Ribonuclease H-like superfamily/Ribonuclease H"/>
    <property type="match status" value="1"/>
</dbReference>
<reference evidence="17 18" key="1">
    <citation type="submission" date="2019-07" db="EMBL/GenBank/DDBJ databases">
        <title>De Novo Assembly of kiwifruit Actinidia rufa.</title>
        <authorList>
            <person name="Sugita-Konishi S."/>
            <person name="Sato K."/>
            <person name="Mori E."/>
            <person name="Abe Y."/>
            <person name="Kisaki G."/>
            <person name="Hamano K."/>
            <person name="Suezawa K."/>
            <person name="Otani M."/>
            <person name="Fukuda T."/>
            <person name="Manabe T."/>
            <person name="Gomi K."/>
            <person name="Tabuchi M."/>
            <person name="Akimitsu K."/>
            <person name="Kataoka I."/>
        </authorList>
    </citation>
    <scope>NUCLEOTIDE SEQUENCE [LARGE SCALE GENOMIC DNA]</scope>
    <source>
        <strain evidence="18">cv. Fuchu</strain>
    </source>
</reference>
<dbReference type="GO" id="GO:0003887">
    <property type="term" value="F:DNA-directed DNA polymerase activity"/>
    <property type="evidence" value="ECO:0007669"/>
    <property type="project" value="UniProtKB-KW"/>
</dbReference>
<dbReference type="GO" id="GO:0006508">
    <property type="term" value="P:proteolysis"/>
    <property type="evidence" value="ECO:0007669"/>
    <property type="project" value="UniProtKB-KW"/>
</dbReference>
<keyword evidence="8" id="KW-0378">Hydrolase</keyword>
<evidence type="ECO:0000313" key="18">
    <source>
        <dbReference type="Proteomes" id="UP000585474"/>
    </source>
</evidence>
<evidence type="ECO:0000256" key="1">
    <source>
        <dbReference type="ARBA" id="ARBA00022670"/>
    </source>
</evidence>
<evidence type="ECO:0000259" key="16">
    <source>
        <dbReference type="PROSITE" id="PS50994"/>
    </source>
</evidence>
<dbReference type="Gene3D" id="2.40.50.40">
    <property type="match status" value="1"/>
</dbReference>
<evidence type="ECO:0000256" key="13">
    <source>
        <dbReference type="ARBA" id="ARBA00023125"/>
    </source>
</evidence>
<evidence type="ECO:0000259" key="15">
    <source>
        <dbReference type="PROSITE" id="PS50013"/>
    </source>
</evidence>
<evidence type="ECO:0000256" key="5">
    <source>
        <dbReference type="ARBA" id="ARBA00022723"/>
    </source>
</evidence>
<dbReference type="InterPro" id="IPR000953">
    <property type="entry name" value="Chromo/chromo_shadow_dom"/>
</dbReference>
<comment type="caution">
    <text evidence="17">The sequence shown here is derived from an EMBL/GenBank/DDBJ whole genome shotgun (WGS) entry which is preliminary data.</text>
</comment>
<keyword evidence="13" id="KW-0238">DNA-binding</keyword>
<keyword evidence="11" id="KW-0695">RNA-directed DNA polymerase</keyword>
<evidence type="ECO:0000256" key="8">
    <source>
        <dbReference type="ARBA" id="ARBA00022801"/>
    </source>
</evidence>
<evidence type="ECO:0000256" key="11">
    <source>
        <dbReference type="ARBA" id="ARBA00022918"/>
    </source>
</evidence>
<sequence length="1102" mass="125559">METRGKSNVEFRNEVSEAIARHESSFDQIHDTLQTVLTELQSLRISHNALTADNPFAQANNPPDRNHTHLKLSFPKFNGDDPTGWIYKAEQYFDFKSIALDQQLTKAVLLHFGPTEYKDPSEALTRLKQTSTIAAYQETFEKLSHRVDGLPENYLIGCFIAGLRNDIRLDVKIKQPRTLADTIGVARLIEERNSLQRRWSNSSHTPGAIVTPKPTPNNAAGILGPPPAQKLTTIPNSFRKITSQEARECQAEDTREEVNMITPLPEISFHAIAGTEHPQTLRVAVLGVQWLATLGPVKTDSGKLTMSFQQGGKTCMFQGLKPLDPTALHEKELMHLDGTALFFQITSYVEPTPFKDHPTDLTQILNEFEHVFAAPETLPPVRAHDHQIPLQPNQKPMSVRPYWYPYYQKTEIEKMVREFLDSGLIRPSISPFSFSSPVLLVKKADGGWQFCVDYRALNNITIKDKYPIPIIDELLDELHGSRWHTWGILFHPHEWLLIREKLDQFSSGQLQHQLEHTSVKPSSQQPSPCLPTRKEMLAIVKAIRKWRPYLLGKPFLVRTDQRSLKYLLEQWITTPAQTQWLPKILGYDYVIEYKKGKENCGADALSRVAKLEFLAVSLPVADWWTTLQEEVANDPFYSKLLCSLPSHLQQQYFLRDGVLFKNGCIYLSPTSSLLPTILSTHHSSPVGGHFGYHKTLSRINSSFTWPHVRTAVKDFIKNCDVCQHCKFDCLCPAGLLQPLPILEKVWTDISMDFVEGLPSSQGKSVIMVVVDRLTKYAHFIPLKHPFTALTVAKVFIDQVVRLHGMPTSIVSDRDKVFISLFWKTLFQLQGTNLCMSSSYHPQTDGQTEVVNRTLEQYLRCFTSEQPNKWFEWVAWAEYSYNTSTHSSTKVSPFEAIYGQPPPTLLSYIPGTTKVQAVDDLLCTRDQILSDLRHNLIVARDRMKSQADQHRRDVVFDVGDFVYLKLQPYRKKSVVFRSSLKLSPRFFGPHKILAKVGPVAYKLELPVGSQIHDVFHVSLLKKRVGPVTMISNQLPPVSDASEILPQPEAILDTRVIKKGLYRPKPEILVKWSGAPVEDATWENRWRFSKTYPHFILEDKEGEL</sequence>
<dbReference type="SUPFAM" id="SSF53098">
    <property type="entry name" value="Ribonuclease H-like"/>
    <property type="match status" value="1"/>
</dbReference>
<dbReference type="EMBL" id="BJWL01000011">
    <property type="protein sequence ID" value="GFY97287.1"/>
    <property type="molecule type" value="Genomic_DNA"/>
</dbReference>
<keyword evidence="4" id="KW-0540">Nuclease</keyword>
<dbReference type="AlphaFoldDB" id="A0A7J0FH98"/>
<dbReference type="GO" id="GO:0046872">
    <property type="term" value="F:metal ion binding"/>
    <property type="evidence" value="ECO:0007669"/>
    <property type="project" value="UniProtKB-KW"/>
</dbReference>
<dbReference type="GO" id="GO:0004190">
    <property type="term" value="F:aspartic-type endopeptidase activity"/>
    <property type="evidence" value="ECO:0007669"/>
    <property type="project" value="UniProtKB-KW"/>
</dbReference>
<dbReference type="Gene3D" id="1.10.340.70">
    <property type="match status" value="1"/>
</dbReference>
<feature type="domain" description="Integrase catalytic" evidence="16">
    <location>
        <begin position="736"/>
        <end position="900"/>
    </location>
</feature>
<keyword evidence="9" id="KW-0460">Magnesium</keyword>
<dbReference type="Proteomes" id="UP000585474">
    <property type="component" value="Unassembled WGS sequence"/>
</dbReference>
<dbReference type="Pfam" id="PF17917">
    <property type="entry name" value="RT_RNaseH"/>
    <property type="match status" value="1"/>
</dbReference>